<keyword evidence="5 11" id="KW-0479">Metal-binding</keyword>
<evidence type="ECO:0000256" key="6">
    <source>
        <dbReference type="ARBA" id="ARBA00022729"/>
    </source>
</evidence>
<proteinExistence type="inferred from homology"/>
<dbReference type="CDD" id="cd02241">
    <property type="entry name" value="cupin_OxOx"/>
    <property type="match status" value="1"/>
</dbReference>
<dbReference type="InterPro" id="IPR019780">
    <property type="entry name" value="Germin_Mn-BS"/>
</dbReference>
<dbReference type="SMART" id="SM00835">
    <property type="entry name" value="Cupin_1"/>
    <property type="match status" value="1"/>
</dbReference>
<organism evidence="16 17">
    <name type="scientific">Ficus carica</name>
    <name type="common">Common fig</name>
    <dbReference type="NCBI Taxonomy" id="3494"/>
    <lineage>
        <taxon>Eukaryota</taxon>
        <taxon>Viridiplantae</taxon>
        <taxon>Streptophyta</taxon>
        <taxon>Embryophyta</taxon>
        <taxon>Tracheophyta</taxon>
        <taxon>Spermatophyta</taxon>
        <taxon>Magnoliopsida</taxon>
        <taxon>eudicotyledons</taxon>
        <taxon>Gunneridae</taxon>
        <taxon>Pentapetalae</taxon>
        <taxon>rosids</taxon>
        <taxon>fabids</taxon>
        <taxon>Rosales</taxon>
        <taxon>Moraceae</taxon>
        <taxon>Ficeae</taxon>
        <taxon>Ficus</taxon>
    </lineage>
</organism>
<dbReference type="InterPro" id="IPR001929">
    <property type="entry name" value="Germin"/>
</dbReference>
<comment type="similarity">
    <text evidence="2 14">Belongs to the germin family.</text>
</comment>
<comment type="caution">
    <text evidence="16">The sequence shown here is derived from an EMBL/GenBank/DDBJ whole genome shotgun (WGS) entry which is preliminary data.</text>
</comment>
<dbReference type="PRINTS" id="PR00325">
    <property type="entry name" value="GERMIN"/>
</dbReference>
<evidence type="ECO:0000256" key="9">
    <source>
        <dbReference type="ARBA" id="ARBA00023180"/>
    </source>
</evidence>
<evidence type="ECO:0000256" key="2">
    <source>
        <dbReference type="ARBA" id="ARBA00007456"/>
    </source>
</evidence>
<evidence type="ECO:0000256" key="3">
    <source>
        <dbReference type="ARBA" id="ARBA00022523"/>
    </source>
</evidence>
<dbReference type="FunFam" id="2.60.120.10:FF:000047">
    <property type="entry name" value="Auxin-binding protein ABP19a"/>
    <property type="match status" value="1"/>
</dbReference>
<keyword evidence="17" id="KW-1185">Reference proteome</keyword>
<evidence type="ECO:0000313" key="16">
    <source>
        <dbReference type="EMBL" id="GMN36884.1"/>
    </source>
</evidence>
<feature type="signal peptide" evidence="14">
    <location>
        <begin position="1"/>
        <end position="20"/>
    </location>
</feature>
<dbReference type="Pfam" id="PF00190">
    <property type="entry name" value="Cupin_1"/>
    <property type="match status" value="1"/>
</dbReference>
<evidence type="ECO:0000259" key="15">
    <source>
        <dbReference type="SMART" id="SM00835"/>
    </source>
</evidence>
<evidence type="ECO:0000256" key="8">
    <source>
        <dbReference type="ARBA" id="ARBA00023170"/>
    </source>
</evidence>
<dbReference type="Gene3D" id="2.60.120.10">
    <property type="entry name" value="Jelly Rolls"/>
    <property type="match status" value="1"/>
</dbReference>
<keyword evidence="9" id="KW-0325">Glycoprotein</keyword>
<dbReference type="PANTHER" id="PTHR31238">
    <property type="entry name" value="GERMIN-LIKE PROTEIN SUBFAMILY 3 MEMBER 3"/>
    <property type="match status" value="1"/>
</dbReference>
<keyword evidence="4 14" id="KW-0964">Secreted</keyword>
<evidence type="ECO:0000256" key="14">
    <source>
        <dbReference type="RuleBase" id="RU366015"/>
    </source>
</evidence>
<keyword evidence="6 14" id="KW-0732">Signal</keyword>
<feature type="binding site" evidence="11">
    <location>
        <position position="105"/>
    </location>
    <ligand>
        <name>oxalate</name>
        <dbReference type="ChEBI" id="CHEBI:30623"/>
    </ligand>
</feature>
<feature type="binding site" evidence="12">
    <location>
        <position position="105"/>
    </location>
    <ligand>
        <name>Mn(2+)</name>
        <dbReference type="ChEBI" id="CHEBI:29035"/>
    </ligand>
</feature>
<dbReference type="InterPro" id="IPR014710">
    <property type="entry name" value="RmlC-like_jellyroll"/>
</dbReference>
<dbReference type="PROSITE" id="PS00725">
    <property type="entry name" value="GERMIN"/>
    <property type="match status" value="1"/>
</dbReference>
<keyword evidence="7 13" id="KW-1015">Disulfide bond</keyword>
<dbReference type="EMBL" id="BTGU01000006">
    <property type="protein sequence ID" value="GMN36884.1"/>
    <property type="molecule type" value="Genomic_DNA"/>
</dbReference>
<sequence>MLHIILFLTLSLLFSPPAKATVQDFCVADLTAPETPSGYHCKDPKKVTANDFAYSGLGVAGNTSNIISASVSPAFVSQFPALNGLGLSGLRLDLAPGGVIPLHTHPGANEMLVVLHGKLTVGFISSASNVPYVKSIKKGDTFVFPQGLLHFQLNDHKTHALALAFFNSPFPGLQILDFALFANNLASALVEKTTFLDDAQVKKLKAALGGTN</sequence>
<feature type="binding site" evidence="12">
    <location>
        <position position="103"/>
    </location>
    <ligand>
        <name>Mn(2+)</name>
        <dbReference type="ChEBI" id="CHEBI:29035"/>
    </ligand>
</feature>
<evidence type="ECO:0000256" key="5">
    <source>
        <dbReference type="ARBA" id="ARBA00022723"/>
    </source>
</evidence>
<evidence type="ECO:0000256" key="1">
    <source>
        <dbReference type="ARBA" id="ARBA00004271"/>
    </source>
</evidence>
<feature type="disulfide bond" evidence="13">
    <location>
        <begin position="26"/>
        <end position="41"/>
    </location>
</feature>
<evidence type="ECO:0000256" key="11">
    <source>
        <dbReference type="PIRSR" id="PIRSR601929-1"/>
    </source>
</evidence>
<dbReference type="InterPro" id="IPR011051">
    <property type="entry name" value="RmlC_Cupin_sf"/>
</dbReference>
<dbReference type="AlphaFoldDB" id="A0AA87ZH99"/>
<keyword evidence="10 11" id="KW-0464">Manganese</keyword>
<feature type="binding site" evidence="11">
    <location>
        <position position="110"/>
    </location>
    <ligand>
        <name>oxalate</name>
        <dbReference type="ChEBI" id="CHEBI:30623"/>
    </ligand>
</feature>
<protein>
    <recommendedName>
        <fullName evidence="14">Germin-like protein</fullName>
    </recommendedName>
</protein>
<evidence type="ECO:0000256" key="12">
    <source>
        <dbReference type="PIRSR" id="PIRSR601929-2"/>
    </source>
</evidence>
<comment type="subcellular location">
    <subcellularLocation>
        <location evidence="1 14">Secreted</location>
        <location evidence="1 14">Extracellular space</location>
        <location evidence="1 14">Apoplast</location>
    </subcellularLocation>
</comment>
<dbReference type="SUPFAM" id="SSF51182">
    <property type="entry name" value="RmlC-like cupins"/>
    <property type="match status" value="1"/>
</dbReference>
<evidence type="ECO:0000256" key="4">
    <source>
        <dbReference type="ARBA" id="ARBA00022525"/>
    </source>
</evidence>
<dbReference type="GO" id="GO:0048046">
    <property type="term" value="C:apoplast"/>
    <property type="evidence" value="ECO:0007669"/>
    <property type="project" value="UniProtKB-SubCell"/>
</dbReference>
<dbReference type="Gramene" id="FCD_00005431-RA">
    <property type="protein sequence ID" value="FCD_00005431-RA:cds"/>
    <property type="gene ID" value="FCD_00005431"/>
</dbReference>
<feature type="binding site" evidence="12">
    <location>
        <position position="150"/>
    </location>
    <ligand>
        <name>Mn(2+)</name>
        <dbReference type="ChEBI" id="CHEBI:29035"/>
    </ligand>
</feature>
<evidence type="ECO:0000256" key="10">
    <source>
        <dbReference type="ARBA" id="ARBA00023211"/>
    </source>
</evidence>
<keyword evidence="8" id="KW-0675">Receptor</keyword>
<feature type="chain" id="PRO_5041518543" description="Germin-like protein" evidence="14">
    <location>
        <begin position="21"/>
        <end position="212"/>
    </location>
</feature>
<evidence type="ECO:0000313" key="17">
    <source>
        <dbReference type="Proteomes" id="UP001187192"/>
    </source>
</evidence>
<dbReference type="GO" id="GO:0030145">
    <property type="term" value="F:manganese ion binding"/>
    <property type="evidence" value="ECO:0007669"/>
    <property type="project" value="UniProtKB-UniRule"/>
</dbReference>
<reference evidence="16" key="1">
    <citation type="submission" date="2023-07" db="EMBL/GenBank/DDBJ databases">
        <title>draft genome sequence of fig (Ficus carica).</title>
        <authorList>
            <person name="Takahashi T."/>
            <person name="Nishimura K."/>
        </authorList>
    </citation>
    <scope>NUCLEOTIDE SEQUENCE</scope>
</reference>
<feature type="binding site" evidence="12">
    <location>
        <position position="110"/>
    </location>
    <ligand>
        <name>Mn(2+)</name>
        <dbReference type="ChEBI" id="CHEBI:29035"/>
    </ligand>
</feature>
<dbReference type="Proteomes" id="UP001187192">
    <property type="component" value="Unassembled WGS sequence"/>
</dbReference>
<evidence type="ECO:0000256" key="7">
    <source>
        <dbReference type="ARBA" id="ARBA00023157"/>
    </source>
</evidence>
<gene>
    <name evidence="16" type="ORF">TIFTF001_006369</name>
</gene>
<accession>A0AA87ZH99</accession>
<feature type="domain" description="Cupin type-1" evidence="15">
    <location>
        <begin position="55"/>
        <end position="202"/>
    </location>
</feature>
<name>A0AA87ZH99_FICCA</name>
<dbReference type="InterPro" id="IPR006045">
    <property type="entry name" value="Cupin_1"/>
</dbReference>
<keyword evidence="3 14" id="KW-0052">Apoplast</keyword>
<evidence type="ECO:0000256" key="13">
    <source>
        <dbReference type="PIRSR" id="PIRSR601929-3"/>
    </source>
</evidence>